<dbReference type="EMBL" id="FQZR01000003">
    <property type="protein sequence ID" value="SHI97826.1"/>
    <property type="molecule type" value="Genomic_DNA"/>
</dbReference>
<evidence type="ECO:0000259" key="1">
    <source>
        <dbReference type="PROSITE" id="PS51832"/>
    </source>
</evidence>
<dbReference type="InterPro" id="IPR052020">
    <property type="entry name" value="Cyclic_di-GMP/3'3'-cGAMP_PDE"/>
</dbReference>
<dbReference type="SUPFAM" id="SSF109604">
    <property type="entry name" value="HD-domain/PDEase-like"/>
    <property type="match status" value="1"/>
</dbReference>
<dbReference type="PANTHER" id="PTHR45228:SF9">
    <property type="entry name" value="3'3'-CGAMP-SPECIFIC PHOSPHODIESTERASE 2"/>
    <property type="match status" value="1"/>
</dbReference>
<accession>A0A8G2F7G5</accession>
<sequence>MLADVYDALCSKRCYKEPWHQERIFEYIMSERAKAFDPILVDIFTKHEKDIHQIRERYLNTPNFHQQNFLKN</sequence>
<name>A0A8G2F7G5_9BACT</name>
<organism evidence="2 3">
    <name type="scientific">Halodesulfovibrio aestuarii</name>
    <dbReference type="NCBI Taxonomy" id="126333"/>
    <lineage>
        <taxon>Bacteria</taxon>
        <taxon>Pseudomonadati</taxon>
        <taxon>Thermodesulfobacteriota</taxon>
        <taxon>Desulfovibrionia</taxon>
        <taxon>Desulfovibrionales</taxon>
        <taxon>Desulfovibrionaceae</taxon>
        <taxon>Halodesulfovibrio</taxon>
    </lineage>
</organism>
<dbReference type="InterPro" id="IPR037522">
    <property type="entry name" value="HD_GYP_dom"/>
</dbReference>
<reference evidence="2 3" key="1">
    <citation type="submission" date="2016-11" db="EMBL/GenBank/DDBJ databases">
        <authorList>
            <person name="Varghese N."/>
            <person name="Submissions S."/>
        </authorList>
    </citation>
    <scope>NUCLEOTIDE SEQUENCE [LARGE SCALE GENOMIC DNA]</scope>
    <source>
        <strain evidence="2 3">DSM 17919</strain>
    </source>
</reference>
<dbReference type="PANTHER" id="PTHR45228">
    <property type="entry name" value="CYCLIC DI-GMP PHOSPHODIESTERASE TM_0186-RELATED"/>
    <property type="match status" value="1"/>
</dbReference>
<evidence type="ECO:0000313" key="3">
    <source>
        <dbReference type="Proteomes" id="UP000184001"/>
    </source>
</evidence>
<dbReference type="AlphaFoldDB" id="A0A8G2F7G5"/>
<dbReference type="Gene3D" id="1.10.3210.10">
    <property type="entry name" value="Hypothetical protein af1432"/>
    <property type="match status" value="1"/>
</dbReference>
<dbReference type="PROSITE" id="PS51832">
    <property type="entry name" value="HD_GYP"/>
    <property type="match status" value="1"/>
</dbReference>
<protein>
    <submittedName>
        <fullName evidence="2">Putative two-component system response regulator</fullName>
    </submittedName>
</protein>
<feature type="domain" description="HD-GYP" evidence="1">
    <location>
        <begin position="1"/>
        <end position="60"/>
    </location>
</feature>
<evidence type="ECO:0000313" key="2">
    <source>
        <dbReference type="EMBL" id="SHI97826.1"/>
    </source>
</evidence>
<dbReference type="Proteomes" id="UP000184001">
    <property type="component" value="Unassembled WGS sequence"/>
</dbReference>
<comment type="caution">
    <text evidence="2">The sequence shown here is derived from an EMBL/GenBank/DDBJ whole genome shotgun (WGS) entry which is preliminary data.</text>
</comment>
<proteinExistence type="predicted"/>
<gene>
    <name evidence="2" type="ORF">SAMN05660830_01252</name>
</gene>